<feature type="transmembrane region" description="Helical" evidence="7">
    <location>
        <begin position="33"/>
        <end position="51"/>
    </location>
</feature>
<feature type="transmembrane region" description="Helical" evidence="7">
    <location>
        <begin position="277"/>
        <end position="296"/>
    </location>
</feature>
<dbReference type="PANTHER" id="PTHR30106">
    <property type="entry name" value="INNER MEMBRANE PROTEIN YEIH-RELATED"/>
    <property type="match status" value="1"/>
</dbReference>
<dbReference type="PANTHER" id="PTHR30106:SF1">
    <property type="entry name" value="UPF0324 MEMBRANE PROTEIN FN0533"/>
    <property type="match status" value="1"/>
</dbReference>
<dbReference type="GO" id="GO:0005886">
    <property type="term" value="C:plasma membrane"/>
    <property type="evidence" value="ECO:0007669"/>
    <property type="project" value="UniProtKB-SubCell"/>
</dbReference>
<accession>A0AA45WT10</accession>
<keyword evidence="6 7" id="KW-0472">Membrane</keyword>
<comment type="caution">
    <text evidence="8">The sequence shown here is derived from an EMBL/GenBank/DDBJ whole genome shotgun (WGS) entry which is preliminary data.</text>
</comment>
<dbReference type="EMBL" id="FXUF01000001">
    <property type="protein sequence ID" value="SMP40135.1"/>
    <property type="molecule type" value="Genomic_DNA"/>
</dbReference>
<dbReference type="AlphaFoldDB" id="A0AA45WT10"/>
<sequence>MVMTNGRRYYPGIWLSLAVAFPAWILGKQFSLVGGPVFAILGGVLMSIVVTNKQHYAPGFSFVSKRILQSAVILLGFQLNLTSIFQVGQASILLIFTTICTALITAFIGYHLFHTGSNESVLIGVGTAICGGSAIAATAPVIGASDEEMASAVSTIFLYNIAAVLIFPPLGRLMQMTDASFGLWAGTAINDTSSVVAAGQIWSENALKSATVVKLVRTLAILPVTLVLGIRQSKQKEAGDRAKFSKIFPWFIMGFLTAALMVTVGIVPSLLQVQLINLGKFLIIMAMAAIGLGINVTEIYRSGKKPLMLGLFCWGAVTTMSLLMQRMLQMQ</sequence>
<evidence type="ECO:0000256" key="6">
    <source>
        <dbReference type="ARBA" id="ARBA00023136"/>
    </source>
</evidence>
<comment type="similarity">
    <text evidence="2">Belongs to the UPF0324 family.</text>
</comment>
<dbReference type="Proteomes" id="UP001158066">
    <property type="component" value="Unassembled WGS sequence"/>
</dbReference>
<keyword evidence="9" id="KW-1185">Reference proteome</keyword>
<dbReference type="Pfam" id="PF03601">
    <property type="entry name" value="Cons_hypoth698"/>
    <property type="match status" value="1"/>
</dbReference>
<feature type="transmembrane region" description="Helical" evidence="7">
    <location>
        <begin position="149"/>
        <end position="170"/>
    </location>
</feature>
<name>A0AA45WT10_9CLOT</name>
<feature type="transmembrane region" description="Helical" evidence="7">
    <location>
        <begin position="91"/>
        <end position="113"/>
    </location>
</feature>
<feature type="transmembrane region" description="Helical" evidence="7">
    <location>
        <begin position="209"/>
        <end position="230"/>
    </location>
</feature>
<organism evidence="8 9">
    <name type="scientific">Anoxynatronum buryatiense</name>
    <dbReference type="NCBI Taxonomy" id="489973"/>
    <lineage>
        <taxon>Bacteria</taxon>
        <taxon>Bacillati</taxon>
        <taxon>Bacillota</taxon>
        <taxon>Clostridia</taxon>
        <taxon>Eubacteriales</taxon>
        <taxon>Clostridiaceae</taxon>
        <taxon>Anoxynatronum</taxon>
    </lineage>
</organism>
<evidence type="ECO:0000256" key="1">
    <source>
        <dbReference type="ARBA" id="ARBA00004651"/>
    </source>
</evidence>
<protein>
    <submittedName>
        <fullName evidence="8">Conserved hypothetical integral membrane protein</fullName>
    </submittedName>
</protein>
<comment type="subcellular location">
    <subcellularLocation>
        <location evidence="1">Cell membrane</location>
        <topology evidence="1">Multi-pass membrane protein</topology>
    </subcellularLocation>
</comment>
<keyword evidence="3" id="KW-1003">Cell membrane</keyword>
<feature type="transmembrane region" description="Helical" evidence="7">
    <location>
        <begin position="9"/>
        <end position="27"/>
    </location>
</feature>
<dbReference type="InterPro" id="IPR018383">
    <property type="entry name" value="UPF0324_pro"/>
</dbReference>
<evidence type="ECO:0000313" key="8">
    <source>
        <dbReference type="EMBL" id="SMP40135.1"/>
    </source>
</evidence>
<feature type="transmembrane region" description="Helical" evidence="7">
    <location>
        <begin position="67"/>
        <end position="85"/>
    </location>
</feature>
<proteinExistence type="inferred from homology"/>
<feature type="transmembrane region" description="Helical" evidence="7">
    <location>
        <begin position="182"/>
        <end position="203"/>
    </location>
</feature>
<keyword evidence="4 7" id="KW-0812">Transmembrane</keyword>
<feature type="transmembrane region" description="Helical" evidence="7">
    <location>
        <begin position="250"/>
        <end position="271"/>
    </location>
</feature>
<evidence type="ECO:0000256" key="2">
    <source>
        <dbReference type="ARBA" id="ARBA00007977"/>
    </source>
</evidence>
<feature type="transmembrane region" description="Helical" evidence="7">
    <location>
        <begin position="120"/>
        <end position="143"/>
    </location>
</feature>
<evidence type="ECO:0000256" key="3">
    <source>
        <dbReference type="ARBA" id="ARBA00022475"/>
    </source>
</evidence>
<evidence type="ECO:0000256" key="4">
    <source>
        <dbReference type="ARBA" id="ARBA00022692"/>
    </source>
</evidence>
<evidence type="ECO:0000256" key="5">
    <source>
        <dbReference type="ARBA" id="ARBA00022989"/>
    </source>
</evidence>
<keyword evidence="5 7" id="KW-1133">Transmembrane helix</keyword>
<evidence type="ECO:0000313" key="9">
    <source>
        <dbReference type="Proteomes" id="UP001158066"/>
    </source>
</evidence>
<evidence type="ECO:0000256" key="7">
    <source>
        <dbReference type="SAM" id="Phobius"/>
    </source>
</evidence>
<reference evidence="8" key="1">
    <citation type="submission" date="2017-05" db="EMBL/GenBank/DDBJ databases">
        <authorList>
            <person name="Varghese N."/>
            <person name="Submissions S."/>
        </authorList>
    </citation>
    <scope>NUCLEOTIDE SEQUENCE</scope>
    <source>
        <strain evidence="8">Su22</strain>
    </source>
</reference>
<gene>
    <name evidence="8" type="ORF">SAMN06296020_101335</name>
</gene>
<feature type="transmembrane region" description="Helical" evidence="7">
    <location>
        <begin position="308"/>
        <end position="328"/>
    </location>
</feature>